<dbReference type="SUPFAM" id="SSF56645">
    <property type="entry name" value="Acyl-CoA dehydrogenase NM domain-like"/>
    <property type="match status" value="1"/>
</dbReference>
<dbReference type="InterPro" id="IPR046373">
    <property type="entry name" value="Acyl-CoA_Oxase/DH_mid-dom_sf"/>
</dbReference>
<protein>
    <submittedName>
        <fullName evidence="6">4-hydroxybutyryl-CoA dehydratase/vinylacetyl-CoA-Delta-isomerase</fullName>
    </submittedName>
</protein>
<evidence type="ECO:0000313" key="6">
    <source>
        <dbReference type="EMBL" id="GAB1250993.1"/>
    </source>
</evidence>
<keyword evidence="3" id="KW-0560">Oxidoreductase</keyword>
<dbReference type="SUPFAM" id="SSF47203">
    <property type="entry name" value="Acyl-CoA dehydrogenase C-terminal domain-like"/>
    <property type="match status" value="1"/>
</dbReference>
<evidence type="ECO:0000259" key="5">
    <source>
        <dbReference type="Pfam" id="PF11794"/>
    </source>
</evidence>
<dbReference type="Pfam" id="PF03241">
    <property type="entry name" value="HpaB"/>
    <property type="match status" value="1"/>
</dbReference>
<dbReference type="InterPro" id="IPR009100">
    <property type="entry name" value="AcylCoA_DH/oxidase_NM_dom_sf"/>
</dbReference>
<dbReference type="EMBL" id="BAAFSF010000001">
    <property type="protein sequence ID" value="GAB1250993.1"/>
    <property type="molecule type" value="Genomic_DNA"/>
</dbReference>
<dbReference type="Gene3D" id="2.40.110.10">
    <property type="entry name" value="Butyryl-CoA Dehydrogenase, subunit A, domain 2"/>
    <property type="match status" value="1"/>
</dbReference>
<dbReference type="PIRSF" id="PIRSF000331">
    <property type="entry name" value="HpaA_HpaB"/>
    <property type="match status" value="1"/>
</dbReference>
<accession>A0ABQ0DZZ8</accession>
<keyword evidence="2" id="KW-0274">FAD</keyword>
<dbReference type="Gene3D" id="1.10.3140.10">
    <property type="entry name" value="4-hydroxybutyryl-coa dehydratase, domain 1"/>
    <property type="match status" value="1"/>
</dbReference>
<dbReference type="InterPro" id="IPR024719">
    <property type="entry name" value="HpaB/PvcC/4-BUDH_C"/>
</dbReference>
<keyword evidence="1" id="KW-0285">Flavoprotein</keyword>
<gene>
    <name evidence="6" type="primary">abfD</name>
    <name evidence="6" type="ORF">Tsumi_00970</name>
</gene>
<dbReference type="PANTHER" id="PTHR36117:SF3">
    <property type="entry name" value="4-HYDROXYPHENYLACETATE 3-MONOOXYGENASE-RELATED"/>
    <property type="match status" value="1"/>
</dbReference>
<dbReference type="InterPro" id="IPR004925">
    <property type="entry name" value="HpaB/PvcC/4-BUDH"/>
</dbReference>
<dbReference type="Proteomes" id="UP001628220">
    <property type="component" value="Unassembled WGS sequence"/>
</dbReference>
<dbReference type="InterPro" id="IPR036250">
    <property type="entry name" value="AcylCo_DH-like_C"/>
</dbReference>
<feature type="domain" description="HpaB/PvcC/4-BUDH C-terminal" evidence="4">
    <location>
        <begin position="280"/>
        <end position="478"/>
    </location>
</feature>
<feature type="domain" description="HpaB/PvcC/4-BUDH N-terminal" evidence="5">
    <location>
        <begin position="3"/>
        <end position="273"/>
    </location>
</feature>
<proteinExistence type="predicted"/>
<evidence type="ECO:0000256" key="3">
    <source>
        <dbReference type="ARBA" id="ARBA00023002"/>
    </source>
</evidence>
<keyword evidence="7" id="KW-1185">Reference proteome</keyword>
<dbReference type="Pfam" id="PF11794">
    <property type="entry name" value="HpaB_N"/>
    <property type="match status" value="1"/>
</dbReference>
<name>A0ABQ0DZZ8_9PORP</name>
<dbReference type="RefSeq" id="WP_411914820.1">
    <property type="nucleotide sequence ID" value="NZ_BAAFSF010000001.1"/>
</dbReference>
<sequence length="493" mass="54631">MMTRDEYIESLRKLDLKVYFMGERIKNPVDHPMIRPSLNSLAMSYKLAEMPEHKELMTAKSHLTGHTINRFCHIHQSAQDLVNKVKMQRLLGQETASCFQRCVGMDAFNAIYSTTYEMDKALGTDYFERFKKWLIMVQDKDLVVDGAMTDPKGDRSKGPSDQADPDMYLHVVEKRADGIVVCGAKAHQTGAVNSHEHLIMPTCSMREADKDYAVCFAIQGDAPGVSMIYGRQSCDTRKMEAGADIDLGNSQFGGHEALVIFDHVFVPNERVFMCQEYQFAGMLVERFAGYHRQSYGGCKVGVGDVLIGAAALAADYNGVPKASHIKDKLIEMIHLNETLYACGIACSAEGKATESGAYLIDLLLANVCKQNVTRLPYEIARLAEDIAGGLMVTMPAEQDLRHPELGPIVRKYLQGATGADTENRMRVLRLIENITLGTAAVGYRTESLHGAGSPQAQRIMISRQGNIAAKKELARKIAKIDTSKDHFEVPAKK</sequence>
<dbReference type="Gene3D" id="1.20.140.10">
    <property type="entry name" value="Butyryl-CoA Dehydrogenase, subunit A, domain 3"/>
    <property type="match status" value="1"/>
</dbReference>
<organism evidence="6 7">
    <name type="scientific">Porphyromonas miyakawae</name>
    <dbReference type="NCBI Taxonomy" id="3137470"/>
    <lineage>
        <taxon>Bacteria</taxon>
        <taxon>Pseudomonadati</taxon>
        <taxon>Bacteroidota</taxon>
        <taxon>Bacteroidia</taxon>
        <taxon>Bacteroidales</taxon>
        <taxon>Porphyromonadaceae</taxon>
        <taxon>Porphyromonas</taxon>
    </lineage>
</organism>
<evidence type="ECO:0000313" key="7">
    <source>
        <dbReference type="Proteomes" id="UP001628220"/>
    </source>
</evidence>
<comment type="caution">
    <text evidence="6">The sequence shown here is derived from an EMBL/GenBank/DDBJ whole genome shotgun (WGS) entry which is preliminary data.</text>
</comment>
<dbReference type="PANTHER" id="PTHR36117">
    <property type="entry name" value="4-HYDROXYPHENYLACETATE 3-MONOOXYGENASE-RELATED"/>
    <property type="match status" value="1"/>
</dbReference>
<dbReference type="InterPro" id="IPR024674">
    <property type="entry name" value="HpaB/PvcC/4-BUDH_N"/>
</dbReference>
<reference evidence="6 7" key="1">
    <citation type="journal article" date="2025" name="Int. J. Syst. Evol. Microbiol.">
        <title>Desulfovibrio falkowii sp. nov., Porphyromonas miyakawae sp. nov., Mediterraneibacter flintii sp. nov. and Owariibacterium komagatae gen. nov., sp. nov., isolated from human faeces.</title>
        <authorList>
            <person name="Hamaguchi T."/>
            <person name="Ohara M."/>
            <person name="Hisatomi A."/>
            <person name="Sekiguchi K."/>
            <person name="Takeda J.I."/>
            <person name="Ueyama J."/>
            <person name="Ito M."/>
            <person name="Nishiwaki H."/>
            <person name="Ogi T."/>
            <person name="Hirayama M."/>
            <person name="Ohkuma M."/>
            <person name="Sakamoto M."/>
            <person name="Ohno K."/>
        </authorList>
    </citation>
    <scope>NUCLEOTIDE SEQUENCE [LARGE SCALE GENOMIC DNA]</scope>
    <source>
        <strain evidence="6 7">13CB11C</strain>
    </source>
</reference>
<evidence type="ECO:0000256" key="2">
    <source>
        <dbReference type="ARBA" id="ARBA00022827"/>
    </source>
</evidence>
<evidence type="ECO:0000256" key="1">
    <source>
        <dbReference type="ARBA" id="ARBA00022630"/>
    </source>
</evidence>
<evidence type="ECO:0000259" key="4">
    <source>
        <dbReference type="Pfam" id="PF03241"/>
    </source>
</evidence>